<name>A0ABS5QHY0_9PROT</name>
<dbReference type="InterPro" id="IPR001173">
    <property type="entry name" value="Glyco_trans_2-like"/>
</dbReference>
<dbReference type="SUPFAM" id="SSF53448">
    <property type="entry name" value="Nucleotide-diphospho-sugar transferases"/>
    <property type="match status" value="1"/>
</dbReference>
<proteinExistence type="predicted"/>
<dbReference type="EMBL" id="JAHCDA010000004">
    <property type="protein sequence ID" value="MBS7813299.1"/>
    <property type="molecule type" value="Genomic_DNA"/>
</dbReference>
<dbReference type="Pfam" id="PF00535">
    <property type="entry name" value="Glycos_transf_2"/>
    <property type="match status" value="1"/>
</dbReference>
<dbReference type="Gene3D" id="3.90.550.10">
    <property type="entry name" value="Spore Coat Polysaccharide Biosynthesis Protein SpsA, Chain A"/>
    <property type="match status" value="1"/>
</dbReference>
<organism evidence="2 3">
    <name type="scientific">Roseococcus pinisoli</name>
    <dbReference type="NCBI Taxonomy" id="2835040"/>
    <lineage>
        <taxon>Bacteria</taxon>
        <taxon>Pseudomonadati</taxon>
        <taxon>Pseudomonadota</taxon>
        <taxon>Alphaproteobacteria</taxon>
        <taxon>Acetobacterales</taxon>
        <taxon>Roseomonadaceae</taxon>
        <taxon>Roseococcus</taxon>
    </lineage>
</organism>
<dbReference type="RefSeq" id="WP_213671988.1">
    <property type="nucleotide sequence ID" value="NZ_JAHCDA010000004.1"/>
</dbReference>
<dbReference type="PANTHER" id="PTHR43685:SF2">
    <property type="entry name" value="GLYCOSYLTRANSFERASE 2-LIKE DOMAIN-CONTAINING PROTEIN"/>
    <property type="match status" value="1"/>
</dbReference>
<dbReference type="GO" id="GO:0016757">
    <property type="term" value="F:glycosyltransferase activity"/>
    <property type="evidence" value="ECO:0007669"/>
    <property type="project" value="UniProtKB-KW"/>
</dbReference>
<evidence type="ECO:0000313" key="3">
    <source>
        <dbReference type="Proteomes" id="UP000766336"/>
    </source>
</evidence>
<comment type="caution">
    <text evidence="2">The sequence shown here is derived from an EMBL/GenBank/DDBJ whole genome shotgun (WGS) entry which is preliminary data.</text>
</comment>
<keyword evidence="2" id="KW-0328">Glycosyltransferase</keyword>
<sequence length="490" mass="54373">MADVVLVTPELAGFGPDSPAGLACVLQAKALRRAGFSVEVLLSTPCEAVTAERWTEEHRDAQIGLLTWNDLPPPPTKVSGTRWYSSRSLALMQILRARKDRCLLFLDQQGNGFWSTRAKRMGTGFAGIPIGILAHSPTARVRETELSFGENPLEDSDISWIEQQAIADADFVVTTDDAAALWLRDSGYALPERVEHCPGEQEASALQTPPRALPDIVRELLEEKTAPLPAPALSNSLPGVSVCIAFYNHDRYLPRLVNSFLKMRNDRLQLVFVNDGTSDENCPIFRSLAKKLSPLGHVFHDQDNAGSGPARNKAVSLARHERIIFFDSDNVPLPNMVNDLGNALSHSGADIVSSPYLVVPPTLREPTLADVFHRYHPAGGSLALGLLENILGDTCCITSKKVFEAVGGFETCRMYTDDWQFYLRAKGKGFEQIVHTDPLFFYTWEDNERRSQTTKYANNTVLWSRLETLDREVLAGLLRTYVQQVQQRPG</sequence>
<evidence type="ECO:0000313" key="2">
    <source>
        <dbReference type="EMBL" id="MBS7813299.1"/>
    </source>
</evidence>
<dbReference type="PANTHER" id="PTHR43685">
    <property type="entry name" value="GLYCOSYLTRANSFERASE"/>
    <property type="match status" value="1"/>
</dbReference>
<reference evidence="2 3" key="1">
    <citation type="submission" date="2021-05" db="EMBL/GenBank/DDBJ databases">
        <title>Roseococcus sp. XZZS9, whole genome shotgun sequencing project.</title>
        <authorList>
            <person name="Zhao G."/>
            <person name="Shen L."/>
        </authorList>
    </citation>
    <scope>NUCLEOTIDE SEQUENCE [LARGE SCALE GENOMIC DNA]</scope>
    <source>
        <strain evidence="2 3">XZZS9</strain>
    </source>
</reference>
<dbReference type="EC" id="2.4.-.-" evidence="2"/>
<protein>
    <submittedName>
        <fullName evidence="2">Glycosyltransferase</fullName>
        <ecNumber evidence="2">2.4.-.-</ecNumber>
    </submittedName>
</protein>
<dbReference type="InterPro" id="IPR050834">
    <property type="entry name" value="Glycosyltransf_2"/>
</dbReference>
<keyword evidence="3" id="KW-1185">Reference proteome</keyword>
<accession>A0ABS5QHY0</accession>
<dbReference type="SUPFAM" id="SSF53756">
    <property type="entry name" value="UDP-Glycosyltransferase/glycogen phosphorylase"/>
    <property type="match status" value="1"/>
</dbReference>
<dbReference type="Proteomes" id="UP000766336">
    <property type="component" value="Unassembled WGS sequence"/>
</dbReference>
<keyword evidence="2" id="KW-0808">Transferase</keyword>
<gene>
    <name evidence="2" type="ORF">KHU32_20320</name>
</gene>
<feature type="domain" description="Glycosyltransferase 2-like" evidence="1">
    <location>
        <begin position="241"/>
        <end position="406"/>
    </location>
</feature>
<dbReference type="CDD" id="cd00761">
    <property type="entry name" value="Glyco_tranf_GTA_type"/>
    <property type="match status" value="1"/>
</dbReference>
<dbReference type="InterPro" id="IPR029044">
    <property type="entry name" value="Nucleotide-diphossugar_trans"/>
</dbReference>
<evidence type="ECO:0000259" key="1">
    <source>
        <dbReference type="Pfam" id="PF00535"/>
    </source>
</evidence>